<dbReference type="GO" id="GO:0008270">
    <property type="term" value="F:zinc ion binding"/>
    <property type="evidence" value="ECO:0007669"/>
    <property type="project" value="UniProtKB-KW"/>
</dbReference>
<evidence type="ECO:0000313" key="6">
    <source>
        <dbReference type="EMBL" id="KAK2713419.1"/>
    </source>
</evidence>
<keyword evidence="4" id="KW-0472">Membrane</keyword>
<dbReference type="Pfam" id="PF06454">
    <property type="entry name" value="THH1_TOM1-3_dom"/>
    <property type="match status" value="1"/>
</dbReference>
<gene>
    <name evidence="6" type="ORF">QYM36_009326</name>
</gene>
<feature type="transmembrane region" description="Helical" evidence="4">
    <location>
        <begin position="150"/>
        <end position="172"/>
    </location>
</feature>
<keyword evidence="1" id="KW-0479">Metal-binding</keyword>
<keyword evidence="7" id="KW-1185">Reference proteome</keyword>
<feature type="transmembrane region" description="Helical" evidence="4">
    <location>
        <begin position="113"/>
        <end position="130"/>
    </location>
</feature>
<dbReference type="EMBL" id="JAVRJZ010000014">
    <property type="protein sequence ID" value="KAK2713419.1"/>
    <property type="molecule type" value="Genomic_DNA"/>
</dbReference>
<keyword evidence="4" id="KW-0812">Transmembrane</keyword>
<keyword evidence="4" id="KW-1133">Transmembrane helix</keyword>
<proteinExistence type="predicted"/>
<accession>A0AA88HN86</accession>
<feature type="transmembrane region" description="Helical" evidence="4">
    <location>
        <begin position="221"/>
        <end position="242"/>
    </location>
</feature>
<evidence type="ECO:0000313" key="7">
    <source>
        <dbReference type="Proteomes" id="UP001187531"/>
    </source>
</evidence>
<dbReference type="InterPro" id="IPR009457">
    <property type="entry name" value="THH1/TOM1/TOM3_dom"/>
</dbReference>
<organism evidence="6 7">
    <name type="scientific">Artemia franciscana</name>
    <name type="common">Brine shrimp</name>
    <name type="synonym">Artemia sanfranciscana</name>
    <dbReference type="NCBI Taxonomy" id="6661"/>
    <lineage>
        <taxon>Eukaryota</taxon>
        <taxon>Metazoa</taxon>
        <taxon>Ecdysozoa</taxon>
        <taxon>Arthropoda</taxon>
        <taxon>Crustacea</taxon>
        <taxon>Branchiopoda</taxon>
        <taxon>Anostraca</taxon>
        <taxon>Artemiidae</taxon>
        <taxon>Artemia</taxon>
    </lineage>
</organism>
<dbReference type="Pfam" id="PF12906">
    <property type="entry name" value="RINGv"/>
    <property type="match status" value="1"/>
</dbReference>
<reference evidence="6" key="1">
    <citation type="submission" date="2023-07" db="EMBL/GenBank/DDBJ databases">
        <title>Chromosome-level genome assembly of Artemia franciscana.</title>
        <authorList>
            <person name="Jo E."/>
        </authorList>
    </citation>
    <scope>NUCLEOTIDE SEQUENCE</scope>
    <source>
        <tissue evidence="6">Whole body</tissue>
    </source>
</reference>
<evidence type="ECO:0000256" key="3">
    <source>
        <dbReference type="ARBA" id="ARBA00022833"/>
    </source>
</evidence>
<dbReference type="SUPFAM" id="SSF57850">
    <property type="entry name" value="RING/U-box"/>
    <property type="match status" value="1"/>
</dbReference>
<feature type="transmembrane region" description="Helical" evidence="4">
    <location>
        <begin position="184"/>
        <end position="209"/>
    </location>
</feature>
<dbReference type="PANTHER" id="PTHR20893:SF2">
    <property type="entry name" value="LD08641P"/>
    <property type="match status" value="1"/>
</dbReference>
<dbReference type="PANTHER" id="PTHR20893">
    <property type="entry name" value="LD08641P"/>
    <property type="match status" value="1"/>
</dbReference>
<dbReference type="InterPro" id="IPR011016">
    <property type="entry name" value="Znf_RING-CH"/>
</dbReference>
<dbReference type="PROSITE" id="PS51292">
    <property type="entry name" value="ZF_RING_CH"/>
    <property type="match status" value="1"/>
</dbReference>
<evidence type="ECO:0000256" key="4">
    <source>
        <dbReference type="SAM" id="Phobius"/>
    </source>
</evidence>
<keyword evidence="3" id="KW-0862">Zinc</keyword>
<dbReference type="Proteomes" id="UP001187531">
    <property type="component" value="Unassembled WGS sequence"/>
</dbReference>
<dbReference type="CDD" id="cd16495">
    <property type="entry name" value="RING_CH-C4HC3_MARCH"/>
    <property type="match status" value="1"/>
</dbReference>
<feature type="transmembrane region" description="Helical" evidence="4">
    <location>
        <begin position="486"/>
        <end position="506"/>
    </location>
</feature>
<feature type="domain" description="RING-CH-type" evidence="5">
    <location>
        <begin position="404"/>
        <end position="468"/>
    </location>
</feature>
<name>A0AA88HN86_ARTSF</name>
<sequence>MTESLAMFRQSAEAAGNYLMSLTQQRDCKMNYDCPTNCSVHGECFGGRCICEVQFDGDSCTEPNIMYHIGFSCVFFLIALATLIQLIICISSEYKRQKVRACLGVFQLTPQKFLYFFAFLGSVFKAIYFMKPDADQDAWASSLLRASYPVILTCISLIVCFWAEVFHVGLMGPPSASKFLSKSLVGFLVFNFVLYSVLASEFVFTYAVAADNEERQYYTNIYNMCYAFLFLVAVTFFLVYGVEVFFKVRGEFVTSSDSILLSDLGQITASHSLMSETRRDSAFVKAKVSGNASTDLDYVDRGQLVQSRLGLISQAFMVLLAVSLLMSDTLGELWRDKVGLFSRNTHDLVFRIAEIGVVLWFPCVLWNCMRPEELWILNPRRLLKDFVTKRKIEIIPSEPRPASPAVSSHCSCWICYDSDVPEKLISPCACKGDTSLVHHDCLRRWLVESSGNEDVMFCKICLTQYVVATVSFKDIPWSVALTPRHCLKTGSILVVISGVAVGAWAITKNFPDARIRMLVAGVALILEYVLARYIAISTIDLFQRSKMSAIQIVGNPVKKEKDNTDFQSLASHCDVLIDS</sequence>
<feature type="transmembrane region" description="Helical" evidence="4">
    <location>
        <begin position="65"/>
        <end position="92"/>
    </location>
</feature>
<evidence type="ECO:0000256" key="2">
    <source>
        <dbReference type="ARBA" id="ARBA00022771"/>
    </source>
</evidence>
<evidence type="ECO:0000256" key="1">
    <source>
        <dbReference type="ARBA" id="ARBA00022723"/>
    </source>
</evidence>
<dbReference type="InterPro" id="IPR013083">
    <property type="entry name" value="Znf_RING/FYVE/PHD"/>
</dbReference>
<dbReference type="Gene3D" id="2.60.120.260">
    <property type="entry name" value="Galactose-binding domain-like"/>
    <property type="match status" value="1"/>
</dbReference>
<dbReference type="Gene3D" id="3.30.40.10">
    <property type="entry name" value="Zinc/RING finger domain, C3HC4 (zinc finger)"/>
    <property type="match status" value="1"/>
</dbReference>
<dbReference type="SMART" id="SM00744">
    <property type="entry name" value="RINGv"/>
    <property type="match status" value="1"/>
</dbReference>
<dbReference type="AlphaFoldDB" id="A0AA88HN86"/>
<evidence type="ECO:0000259" key="5">
    <source>
        <dbReference type="PROSITE" id="PS51292"/>
    </source>
</evidence>
<protein>
    <recommendedName>
        <fullName evidence="5">RING-CH-type domain-containing protein</fullName>
    </recommendedName>
</protein>
<keyword evidence="2" id="KW-0863">Zinc-finger</keyword>
<comment type="caution">
    <text evidence="6">The sequence shown here is derived from an EMBL/GenBank/DDBJ whole genome shotgun (WGS) entry which is preliminary data.</text>
</comment>
<feature type="transmembrane region" description="Helical" evidence="4">
    <location>
        <begin position="309"/>
        <end position="328"/>
    </location>
</feature>
<feature type="transmembrane region" description="Helical" evidence="4">
    <location>
        <begin position="518"/>
        <end position="542"/>
    </location>
</feature>